<proteinExistence type="predicted"/>
<reference evidence="1" key="1">
    <citation type="journal article" date="2014" name="Appl. Environ. Microbiol.">
        <title>Comparative genomic and morphological analysis of Listeria phages isolated from farm environments.</title>
        <authorList>
            <person name="Denes T."/>
            <person name="Vongkamjan K."/>
            <person name="Ackermann H.W."/>
            <person name="Moreno Switt A.I."/>
            <person name="Wiedmann M."/>
            <person name="den Bakker H.C."/>
        </authorList>
    </citation>
    <scope>NUCLEOTIDE SEQUENCE</scope>
</reference>
<protein>
    <submittedName>
        <fullName evidence="1">Uncharacterized protein</fullName>
    </submittedName>
</protein>
<name>A0A059T810_9CAUD</name>
<sequence>MILTLKLTPRTNRHTSHLKGFQMVKVGKPFIPTIVIHNHTNKIHHLKSGTDCAKLGLTPQGIKKCCRGEITNHKGYLCIHNEHVPESFYFNAQAIKWIIEGKSVGSVLKRSYELEEAFNAMVKINMTLLNQFKEEYPQLSSDKEWALYPTSQYYYKLKEQIGRAGQECNLDYEEFMLHCLPRVKEGDTITIIHLSQPLQRSNIRIKATNRLTNMYSEESKKRLLESLEGKAKEKALREKVRSLGQHVDDEGVIPPLPVDTIILTDTFIREKPMMIIRISDGQHTRFTSKKDCAEYLDTSLFQLQACLEGHMEAINGYYLLEDDE</sequence>
<evidence type="ECO:0000313" key="1">
    <source>
        <dbReference type="EMBL" id="AHL19016.1"/>
    </source>
</evidence>
<organism evidence="1">
    <name type="scientific">Listeria phage LP-083-1</name>
    <dbReference type="NCBI Taxonomy" id="1458854"/>
    <lineage>
        <taxon>Viruses</taxon>
        <taxon>Duplodnaviria</taxon>
        <taxon>Heunggongvirae</taxon>
        <taxon>Uroviricota</taxon>
        <taxon>Caudoviricetes</taxon>
    </lineage>
</organism>
<accession>A0A059T810</accession>
<dbReference type="EMBL" id="KJ094028">
    <property type="protein sequence ID" value="AHL19016.1"/>
    <property type="molecule type" value="Genomic_DNA"/>
</dbReference>
<gene>
    <name evidence="1" type="ORF">LP083-1_051</name>
</gene>